<dbReference type="OrthoDB" id="10378250at2759"/>
<evidence type="ECO:0000313" key="3">
    <source>
        <dbReference type="EMBL" id="OCL12479.1"/>
    </source>
</evidence>
<dbReference type="EMBL" id="KV748873">
    <property type="protein sequence ID" value="OCL12479.1"/>
    <property type="molecule type" value="Genomic_DNA"/>
</dbReference>
<feature type="region of interest" description="Disordered" evidence="2">
    <location>
        <begin position="1"/>
        <end position="34"/>
    </location>
</feature>
<keyword evidence="1" id="KW-0175">Coiled coil</keyword>
<evidence type="ECO:0000313" key="4">
    <source>
        <dbReference type="Proteomes" id="UP000250140"/>
    </source>
</evidence>
<feature type="compositionally biased region" description="Low complexity" evidence="2">
    <location>
        <begin position="53"/>
        <end position="62"/>
    </location>
</feature>
<gene>
    <name evidence="3" type="ORF">AOQ84DRAFT_419630</name>
</gene>
<feature type="coiled-coil region" evidence="1">
    <location>
        <begin position="156"/>
        <end position="208"/>
    </location>
</feature>
<proteinExistence type="predicted"/>
<dbReference type="AlphaFoldDB" id="A0A8E2JWR9"/>
<evidence type="ECO:0000256" key="2">
    <source>
        <dbReference type="SAM" id="MobiDB-lite"/>
    </source>
</evidence>
<feature type="compositionally biased region" description="Polar residues" evidence="2">
    <location>
        <begin position="1"/>
        <end position="24"/>
    </location>
</feature>
<feature type="coiled-coil region" evidence="1">
    <location>
        <begin position="304"/>
        <end position="352"/>
    </location>
</feature>
<feature type="region of interest" description="Disordered" evidence="2">
    <location>
        <begin position="49"/>
        <end position="94"/>
    </location>
</feature>
<organism evidence="3 4">
    <name type="scientific">Glonium stellatum</name>
    <dbReference type="NCBI Taxonomy" id="574774"/>
    <lineage>
        <taxon>Eukaryota</taxon>
        <taxon>Fungi</taxon>
        <taxon>Dikarya</taxon>
        <taxon>Ascomycota</taxon>
        <taxon>Pezizomycotina</taxon>
        <taxon>Dothideomycetes</taxon>
        <taxon>Pleosporomycetidae</taxon>
        <taxon>Gloniales</taxon>
        <taxon>Gloniaceae</taxon>
        <taxon>Glonium</taxon>
    </lineage>
</organism>
<evidence type="ECO:0000256" key="1">
    <source>
        <dbReference type="SAM" id="Coils"/>
    </source>
</evidence>
<reference evidence="3 4" key="1">
    <citation type="journal article" date="2016" name="Nat. Commun.">
        <title>Ectomycorrhizal ecology is imprinted in the genome of the dominant symbiotic fungus Cenococcum geophilum.</title>
        <authorList>
            <consortium name="DOE Joint Genome Institute"/>
            <person name="Peter M."/>
            <person name="Kohler A."/>
            <person name="Ohm R.A."/>
            <person name="Kuo A."/>
            <person name="Krutzmann J."/>
            <person name="Morin E."/>
            <person name="Arend M."/>
            <person name="Barry K.W."/>
            <person name="Binder M."/>
            <person name="Choi C."/>
            <person name="Clum A."/>
            <person name="Copeland A."/>
            <person name="Grisel N."/>
            <person name="Haridas S."/>
            <person name="Kipfer T."/>
            <person name="LaButti K."/>
            <person name="Lindquist E."/>
            <person name="Lipzen A."/>
            <person name="Maire R."/>
            <person name="Meier B."/>
            <person name="Mihaltcheva S."/>
            <person name="Molinier V."/>
            <person name="Murat C."/>
            <person name="Poggeler S."/>
            <person name="Quandt C.A."/>
            <person name="Sperisen C."/>
            <person name="Tritt A."/>
            <person name="Tisserant E."/>
            <person name="Crous P.W."/>
            <person name="Henrissat B."/>
            <person name="Nehls U."/>
            <person name="Egli S."/>
            <person name="Spatafora J.W."/>
            <person name="Grigoriev I.V."/>
            <person name="Martin F.M."/>
        </authorList>
    </citation>
    <scope>NUCLEOTIDE SEQUENCE [LARGE SCALE GENOMIC DNA]</scope>
    <source>
        <strain evidence="3 4">CBS 207.34</strain>
    </source>
</reference>
<name>A0A8E2JWR9_9PEZI</name>
<accession>A0A8E2JWR9</accession>
<sequence>MLCEKQMTTGDNEYQPSPNLLQSGNGIGFGTPSAITRRFRPRRSDLVYDVSSRDQSLSPDSLLSDKDESDTEQVIRRKRRKSAGDEGCSSHSEGSSVNIDYRLLVCIKLAPNKLAKLSSFQSAEGSSCTDKNDIYVSSQVSSATVEAVAAGFKRRREKFNQSHEGLKQQYSELKNRHESELGKRDDEIRHLRKSLQEHTVLLAEARQKSWDAQLQNEQYEDVQLENAQLWKMKAEGDDARMSQDQQHKELLDSLYERERQLHESFTKVSDELRVLQERDKQQVKEVEEPVHASAHNLDCECPTLEEARKYIAELERERVSLMKDRDRTFLEKEDAVEKVQVLDVKYKTMKNERTWWQQKYESLLAGPSTPSLSHLGLTNKYSVDSTKSHLLSPPKT</sequence>
<dbReference type="Proteomes" id="UP000250140">
    <property type="component" value="Unassembled WGS sequence"/>
</dbReference>
<protein>
    <submittedName>
        <fullName evidence="3">Uncharacterized protein</fullName>
    </submittedName>
</protein>
<keyword evidence="4" id="KW-1185">Reference proteome</keyword>